<protein>
    <submittedName>
        <fullName evidence="1">Uncharacterized protein</fullName>
    </submittedName>
</protein>
<dbReference type="EMBL" id="CP061172">
    <property type="protein sequence ID" value="QNR67208.1"/>
    <property type="molecule type" value="Genomic_DNA"/>
</dbReference>
<accession>A0A7H0Y800</accession>
<name>A0A7H0Y800_9BACL</name>
<evidence type="ECO:0000313" key="2">
    <source>
        <dbReference type="Proteomes" id="UP000516384"/>
    </source>
</evidence>
<reference evidence="1 2" key="1">
    <citation type="submission" date="2020-09" db="EMBL/GenBank/DDBJ databases">
        <title>Characterization of Paenibacillus peoriae strain ZF390 with broad-spectrum antimicrobial activity as a potential biocontrol agent.</title>
        <authorList>
            <person name="Li L."/>
            <person name="Zhao Y."/>
            <person name="Li B."/>
            <person name="Xie X."/>
        </authorList>
    </citation>
    <scope>NUCLEOTIDE SEQUENCE [LARGE SCALE GENOMIC DNA]</scope>
    <source>
        <strain evidence="1 2">ZF390</strain>
    </source>
</reference>
<gene>
    <name evidence="1" type="ORF">IAQ67_26200</name>
</gene>
<proteinExistence type="predicted"/>
<sequence>MNKGWMLVVNNLHYNFIMTGSLSEKHTLFAEECFTNLFNCFETLLNISGIRNTRVSVYQAGAKKAKHGKIRWDKQELLRIVTDDELIPLMLAIEAPSIKSSYNKGTTPEVYILLSNDPMGQSPNNCGMLVSIRQDVYGRIDRTSVEDVMLQLSQLIKANKLLHSSRNFYAGSKARAIMDILPFMLEKDTPDMKYVFQSWTPFPLPHT</sequence>
<organism evidence="1 2">
    <name type="scientific">Paenibacillus peoriae</name>
    <dbReference type="NCBI Taxonomy" id="59893"/>
    <lineage>
        <taxon>Bacteria</taxon>
        <taxon>Bacillati</taxon>
        <taxon>Bacillota</taxon>
        <taxon>Bacilli</taxon>
        <taxon>Bacillales</taxon>
        <taxon>Paenibacillaceae</taxon>
        <taxon>Paenibacillus</taxon>
    </lineage>
</organism>
<dbReference type="AlphaFoldDB" id="A0A7H0Y800"/>
<dbReference type="Proteomes" id="UP000516384">
    <property type="component" value="Chromosome"/>
</dbReference>
<dbReference type="RefSeq" id="WP_190298151.1">
    <property type="nucleotide sequence ID" value="NZ_CP061172.1"/>
</dbReference>
<evidence type="ECO:0000313" key="1">
    <source>
        <dbReference type="EMBL" id="QNR67208.1"/>
    </source>
</evidence>